<dbReference type="InterPro" id="IPR029071">
    <property type="entry name" value="Ubiquitin-like_domsf"/>
</dbReference>
<dbReference type="SMART" id="SM00314">
    <property type="entry name" value="RA"/>
    <property type="match status" value="2"/>
</dbReference>
<feature type="compositionally biased region" description="Basic and acidic residues" evidence="4">
    <location>
        <begin position="1146"/>
        <end position="1169"/>
    </location>
</feature>
<feature type="domain" description="Ras-associating" evidence="8">
    <location>
        <begin position="1695"/>
        <end position="1805"/>
    </location>
</feature>
<dbReference type="SMART" id="SM00149">
    <property type="entry name" value="PLCYc"/>
    <property type="match status" value="1"/>
</dbReference>
<keyword evidence="2" id="KW-0344">Guanine-nucleotide releasing factor</keyword>
<dbReference type="Pfam" id="PF00617">
    <property type="entry name" value="RasGEF"/>
    <property type="match status" value="1"/>
</dbReference>
<dbReference type="SUPFAM" id="SSF51695">
    <property type="entry name" value="PLC-like phosphodiesterases"/>
    <property type="match status" value="1"/>
</dbReference>
<dbReference type="InterPro" id="IPR001192">
    <property type="entry name" value="PI-PLC_fam"/>
</dbReference>
<accession>A0A1I8EC77</accession>
<dbReference type="CDD" id="cd16203">
    <property type="entry name" value="EFh_PI-PLCepsilon"/>
    <property type="match status" value="1"/>
</dbReference>
<dbReference type="Gene3D" id="2.60.40.150">
    <property type="entry name" value="C2 domain"/>
    <property type="match status" value="1"/>
</dbReference>
<dbReference type="SMART" id="SM00148">
    <property type="entry name" value="PLCXc"/>
    <property type="match status" value="1"/>
</dbReference>
<organism evidence="9">
    <name type="scientific">Wuchereria bancrofti</name>
    <dbReference type="NCBI Taxonomy" id="6293"/>
    <lineage>
        <taxon>Eukaryota</taxon>
        <taxon>Metazoa</taxon>
        <taxon>Ecdysozoa</taxon>
        <taxon>Nematoda</taxon>
        <taxon>Chromadorea</taxon>
        <taxon>Rhabditida</taxon>
        <taxon>Spirurina</taxon>
        <taxon>Spiruromorpha</taxon>
        <taxon>Filarioidea</taxon>
        <taxon>Onchocercidae</taxon>
        <taxon>Wuchereria</taxon>
    </lineage>
</organism>
<dbReference type="SUPFAM" id="SSF54236">
    <property type="entry name" value="Ubiquitin-like"/>
    <property type="match status" value="2"/>
</dbReference>
<dbReference type="PROSITE" id="PS50200">
    <property type="entry name" value="RA"/>
    <property type="match status" value="1"/>
</dbReference>
<dbReference type="STRING" id="6293.A0A1I8EC77"/>
<dbReference type="PRINTS" id="PR00390">
    <property type="entry name" value="PHPHLIPASEC"/>
</dbReference>
<dbReference type="Gene3D" id="1.10.238.10">
    <property type="entry name" value="EF-hand"/>
    <property type="match status" value="1"/>
</dbReference>
<dbReference type="EC" id="3.1.4.11" evidence="3"/>
<evidence type="ECO:0000256" key="4">
    <source>
        <dbReference type="SAM" id="MobiDB-lite"/>
    </source>
</evidence>
<dbReference type="Pfam" id="PF00388">
    <property type="entry name" value="PI-PLC-X"/>
    <property type="match status" value="1"/>
</dbReference>
<evidence type="ECO:0000259" key="5">
    <source>
        <dbReference type="PROSITE" id="PS50004"/>
    </source>
</evidence>
<evidence type="ECO:0000259" key="6">
    <source>
        <dbReference type="PROSITE" id="PS50008"/>
    </source>
</evidence>
<dbReference type="Gene3D" id="1.10.840.10">
    <property type="entry name" value="Ras guanine-nucleotide exchange factors catalytic domain"/>
    <property type="match status" value="1"/>
</dbReference>
<dbReference type="InterPro" id="IPR046974">
    <property type="entry name" value="PLC_epsilon1_EF"/>
</dbReference>
<reference evidence="9" key="1">
    <citation type="submission" date="2016-11" db="UniProtKB">
        <authorList>
            <consortium name="WormBaseParasite"/>
        </authorList>
    </citation>
    <scope>IDENTIFICATION</scope>
    <source>
        <strain evidence="9">pt0022</strain>
    </source>
</reference>
<dbReference type="SMART" id="SM00239">
    <property type="entry name" value="C2"/>
    <property type="match status" value="1"/>
</dbReference>
<dbReference type="SMART" id="SM00147">
    <property type="entry name" value="RasGEF"/>
    <property type="match status" value="1"/>
</dbReference>
<dbReference type="PANTHER" id="PTHR10336">
    <property type="entry name" value="PHOSPHOINOSITIDE-SPECIFIC PHOSPHOLIPASE C FAMILY PROTEIN"/>
    <property type="match status" value="1"/>
</dbReference>
<dbReference type="GO" id="GO:0004435">
    <property type="term" value="F:phosphatidylinositol-4,5-bisphosphate phospholipase C activity"/>
    <property type="evidence" value="ECO:0007669"/>
    <property type="project" value="UniProtKB-EC"/>
</dbReference>
<keyword evidence="3" id="KW-0378">Hydrolase</keyword>
<feature type="domain" description="C2" evidence="5">
    <location>
        <begin position="1372"/>
        <end position="1496"/>
    </location>
</feature>
<dbReference type="InterPro" id="IPR000909">
    <property type="entry name" value="PLipase_C_PInositol-sp_X_dom"/>
</dbReference>
<evidence type="ECO:0000256" key="2">
    <source>
        <dbReference type="PROSITE-ProRule" id="PRU00168"/>
    </source>
</evidence>
<dbReference type="PROSITE" id="PS50007">
    <property type="entry name" value="PIPLC_X_DOMAIN"/>
    <property type="match status" value="1"/>
</dbReference>
<dbReference type="GO" id="GO:0048015">
    <property type="term" value="P:phosphatidylinositol-mediated signaling"/>
    <property type="evidence" value="ECO:0007669"/>
    <property type="project" value="TreeGrafter"/>
</dbReference>
<dbReference type="InterPro" id="IPR011992">
    <property type="entry name" value="EF-hand-dom_pair"/>
</dbReference>
<evidence type="ECO:0000313" key="9">
    <source>
        <dbReference type="WBParaSite" id="maker-PairedContig_1382-snap-gene-1.22-mRNA-1"/>
    </source>
</evidence>
<dbReference type="GO" id="GO:0007265">
    <property type="term" value="P:Ras protein signal transduction"/>
    <property type="evidence" value="ECO:0007669"/>
    <property type="project" value="TreeGrafter"/>
</dbReference>
<comment type="catalytic activity">
    <reaction evidence="3">
        <text>a 1,2-diacyl-sn-glycero-3-phospho-(1D-myo-inositol-4,5-bisphosphate) + H2O = 1D-myo-inositol 1,4,5-trisphosphate + a 1,2-diacyl-sn-glycerol + H(+)</text>
        <dbReference type="Rhea" id="RHEA:33179"/>
        <dbReference type="ChEBI" id="CHEBI:15377"/>
        <dbReference type="ChEBI" id="CHEBI:15378"/>
        <dbReference type="ChEBI" id="CHEBI:17815"/>
        <dbReference type="ChEBI" id="CHEBI:58456"/>
        <dbReference type="ChEBI" id="CHEBI:203600"/>
        <dbReference type="EC" id="3.1.4.11"/>
    </reaction>
</comment>
<dbReference type="InterPro" id="IPR000159">
    <property type="entry name" value="RA_dom"/>
</dbReference>
<protein>
    <recommendedName>
        <fullName evidence="3">Phosphoinositide phospholipase C</fullName>
        <ecNumber evidence="3">3.1.4.11</ecNumber>
    </recommendedName>
</protein>
<keyword evidence="1" id="KW-0807">Transducer</keyword>
<feature type="compositionally biased region" description="Low complexity" evidence="4">
    <location>
        <begin position="1619"/>
        <end position="1632"/>
    </location>
</feature>
<dbReference type="CDD" id="cd00275">
    <property type="entry name" value="C2_PLC_like"/>
    <property type="match status" value="1"/>
</dbReference>
<name>A0A1I8EC77_WUCBA</name>
<dbReference type="PANTHER" id="PTHR10336:SF6">
    <property type="entry name" value="1-PHOSPHATIDYLINOSITOL 4,5-BISPHOSPHATE PHOSPHODIESTERASE EPSILON-1"/>
    <property type="match status" value="1"/>
</dbReference>
<dbReference type="Gene3D" id="3.10.20.90">
    <property type="entry name" value="Phosphatidylinositol 3-kinase Catalytic Subunit, Chain A, domain 1"/>
    <property type="match status" value="2"/>
</dbReference>
<dbReference type="Gene3D" id="3.20.20.190">
    <property type="entry name" value="Phosphatidylinositol (PI) phosphodiesterase"/>
    <property type="match status" value="1"/>
</dbReference>
<keyword evidence="3" id="KW-0443">Lipid metabolism</keyword>
<evidence type="ECO:0000259" key="8">
    <source>
        <dbReference type="PROSITE" id="PS50200"/>
    </source>
</evidence>
<dbReference type="GO" id="GO:0007186">
    <property type="term" value="P:G protein-coupled receptor signaling pathway"/>
    <property type="evidence" value="ECO:0007669"/>
    <property type="project" value="TreeGrafter"/>
</dbReference>
<dbReference type="PROSITE" id="PS50008">
    <property type="entry name" value="PIPLC_Y_DOMAIN"/>
    <property type="match status" value="1"/>
</dbReference>
<proteinExistence type="predicted"/>
<dbReference type="InterPro" id="IPR035892">
    <property type="entry name" value="C2_domain_sf"/>
</dbReference>
<dbReference type="SUPFAM" id="SSF47473">
    <property type="entry name" value="EF-hand"/>
    <property type="match status" value="1"/>
</dbReference>
<evidence type="ECO:0000259" key="7">
    <source>
        <dbReference type="PROSITE" id="PS50009"/>
    </source>
</evidence>
<feature type="domain" description="PI-PLC Y-box" evidence="6">
    <location>
        <begin position="1256"/>
        <end position="1365"/>
    </location>
</feature>
<dbReference type="InterPro" id="IPR000008">
    <property type="entry name" value="C2_dom"/>
</dbReference>
<feature type="region of interest" description="Disordered" evidence="4">
    <location>
        <begin position="1619"/>
        <end position="1641"/>
    </location>
</feature>
<dbReference type="SUPFAM" id="SSF49562">
    <property type="entry name" value="C2 domain (Calcium/lipid-binding domain, CaLB)"/>
    <property type="match status" value="1"/>
</dbReference>
<dbReference type="InterPro" id="IPR001711">
    <property type="entry name" value="PLipase_C_Pinositol-sp_Y"/>
</dbReference>
<dbReference type="GO" id="GO:0051209">
    <property type="term" value="P:release of sequestered calcium ion into cytosol"/>
    <property type="evidence" value="ECO:0007669"/>
    <property type="project" value="TreeGrafter"/>
</dbReference>
<dbReference type="PROSITE" id="PS50009">
    <property type="entry name" value="RASGEF_CAT"/>
    <property type="match status" value="1"/>
</dbReference>
<dbReference type="InterPro" id="IPR036964">
    <property type="entry name" value="RASGEF_cat_dom_sf"/>
</dbReference>
<dbReference type="WBParaSite" id="maker-PairedContig_1382-snap-gene-1.22-mRNA-1">
    <property type="protein sequence ID" value="maker-PairedContig_1382-snap-gene-1.22-mRNA-1"/>
    <property type="gene ID" value="maker-PairedContig_1382-snap-gene-1.22"/>
</dbReference>
<dbReference type="FunFam" id="2.60.40.150:FF:000183">
    <property type="entry name" value="Phosphoinositide phospholipase C"/>
    <property type="match status" value="1"/>
</dbReference>
<evidence type="ECO:0000256" key="3">
    <source>
        <dbReference type="RuleBase" id="RU361133"/>
    </source>
</evidence>
<dbReference type="GO" id="GO:0016042">
    <property type="term" value="P:lipid catabolic process"/>
    <property type="evidence" value="ECO:0007669"/>
    <property type="project" value="UniProtKB-KW"/>
</dbReference>
<keyword evidence="3" id="KW-0442">Lipid degradation</keyword>
<dbReference type="GO" id="GO:0005085">
    <property type="term" value="F:guanyl-nucleotide exchange factor activity"/>
    <property type="evidence" value="ECO:0007669"/>
    <property type="project" value="UniProtKB-KW"/>
</dbReference>
<dbReference type="InterPro" id="IPR017946">
    <property type="entry name" value="PLC-like_Pdiesterase_TIM-brl"/>
</dbReference>
<dbReference type="Pfam" id="PF09279">
    <property type="entry name" value="EF-hand_like"/>
    <property type="match status" value="1"/>
</dbReference>
<dbReference type="InterPro" id="IPR001895">
    <property type="entry name" value="RASGEF_cat_dom"/>
</dbReference>
<sequence length="1836" mass="207771">MKQCKKVLDIFSHHRIQSVKSISMTLWEMMQNNAASSIWKSIFSAISDQCNTSHADRVSVSSHANSSAVHDFIIGDEPIALFRPELEKLQRILHFPEELAFQLSATEYELFYRMQPIDYVHYVSCDLTSVPVANNPSPVQNLVKRLSEISSWVTHLILSMPTSEERKTTLISIFRMIDTCWNIGNFNAAVEILMGLKSEKLRSFWLSLRSEEKKKYEQLCDALLPSNQAALSSTYREAIQRALRMPQCRLIPFFGIFLRDLYAIVNDMPSVVITDDEDKERLELMNEQTGDNHCTSEIGVSGLLNADKISLVAVVLDNLELFYRHYKNITSFVVDPTKPSIGKENPKPKGYHPVQPVKGLARNVTLVPLDTNRFDLDVIQRLHHGTTVIHCDPYTSRSTLCMLKLDATCGLLSWHKVGYLGTKETKDKDAYISSVTRIQNAKTQSTTSMESGNPPSSPSLRPAGAACTMLECGFLKLSYVKSVENVDSHDINIESIYRRYCNEKMSVQMHCWAINFGCYLSDNEFLYFIAPEKSAQCWITGLTAIVNYFLEQQKCADRRVLWLRKLYLQLCTNYEQDNVIDEGVISTVQPREALQAFGGRAREWRGLGLQSIVSKSPQSGTNRPAEVTAAKGRLKQMTSAVTRQMKFANRSSAHPQPFISLKAQYQSVRNRIAGRQFTVSDPSISKMPQSHGSSSSVDTISLSSWYKSRRLSARTLANFWSGKTKKTKSSENASQNPAFCKEFLLSSKSCEGEYSEKPVTLFEFIELYKSFNANMRTDLKDIFNDFLVTYGCGNANAVEREKNQIFSQIGSPLLDTEFIPNDVLTRNTFTTQRISEKQQKVYNALALASLNSTGLTDTLRYSFLTPAMLKQFIEIHQMEIVDEDYAIKIIQEHEPNSIYRSNQQLSFEGFVRYITDSTNYAFVPEAIKPDQDIFHYPLNYYYICSSHNTYLTGHQLKGESSTEMYRQVLLTGCRCVELDCWDGENGLPQIFHGHTLTSKIGFREVLTIIKKSAFATSSLPVILSIENHCSLQQQARMAQMFRNYLGEKLVTYFLFEADYSNSPRLPSPWQLQNKILIKNKKMVAEPSAGLRVDKYFIKNEGDAVMEQTDGFYGTDEDDLEEFYDDLDDEEADSESPRIINRLSRGTLHESSGETEEEHKYSVSRSEHARPIKKMPGPPVAPELSDLVNYMQTTKFKRIFWGFPGMVDFVHRREEPAKSSVLGMTRAGSNLLPISSPPRRLRNVALSNGENKLKSGEETRFAFFSSSRPNSNASCYQVTSLNESSARKLSRKHPLEFIAYSREQIVRTYPGGMRIDSSNFNPVQYWAFGLQMVALNFQTTDIAMAVNAAMFEQTGNCGYILKPRVLWDNSHPHYNRFNPLCKDTTSISALFYTIKIISGQHVCPNQHSASTYVEVEIIGIPADCAKEKSKTVNRNSVNPIWNHTSTFRIAFVYLAFLRIAICDSTSGRCMAQRVVPVRCIRAGYRHLPLRTSTNIPMDQGTIFLYSHFEQEEHICLHDEDSIVNCNTDQQLQPQTLNICPTAAIKTIPILKRQIFVLRISGLHNDDTPVIVHAESFTTVRNVIQMALINAGKNADTIEEYVLVEDPSGRAWISSIIKGGSGTPSSSSTIQSPSCAQSPLGRKASNRSLGQHTMLHRIKSLDHYVFSEKEITTDLRPFTRTMSGTFLMCVHNVSRHQPYVILRASIYSTANDIIKEVFLKSQQANVTESEYVLVEETMKQPISTQSRSVDPNTSGNIILFGGKSIETAKPFEYKGVSMRVLASNEIVWKAQSAWKTPGRFILENREYTIHSTREKVKNLLQALENAHVSAGFSPPVKF</sequence>
<dbReference type="GO" id="GO:0046488">
    <property type="term" value="P:phosphatidylinositol metabolic process"/>
    <property type="evidence" value="ECO:0007669"/>
    <property type="project" value="TreeGrafter"/>
</dbReference>
<evidence type="ECO:0000256" key="1">
    <source>
        <dbReference type="ARBA" id="ARBA00023224"/>
    </source>
</evidence>
<dbReference type="Pfam" id="PF00387">
    <property type="entry name" value="PI-PLC-Y"/>
    <property type="match status" value="1"/>
</dbReference>
<feature type="domain" description="Ras-GEF" evidence="7">
    <location>
        <begin position="95"/>
        <end position="357"/>
    </location>
</feature>
<dbReference type="InterPro" id="IPR015359">
    <property type="entry name" value="PLC_EF-hand-like"/>
</dbReference>
<dbReference type="SUPFAM" id="SSF48366">
    <property type="entry name" value="Ras GEF"/>
    <property type="match status" value="1"/>
</dbReference>
<dbReference type="PROSITE" id="PS50004">
    <property type="entry name" value="C2"/>
    <property type="match status" value="1"/>
</dbReference>
<dbReference type="Pfam" id="PF00168">
    <property type="entry name" value="C2"/>
    <property type="match status" value="1"/>
</dbReference>
<feature type="region of interest" description="Disordered" evidence="4">
    <location>
        <begin position="1128"/>
        <end position="1177"/>
    </location>
</feature>
<dbReference type="InterPro" id="IPR023578">
    <property type="entry name" value="Ras_GEF_dom_sf"/>
</dbReference>